<dbReference type="Proteomes" id="UP001583186">
    <property type="component" value="Unassembled WGS sequence"/>
</dbReference>
<keyword evidence="4 7" id="KW-0472">Membrane</keyword>
<sequence>MATPDLTRGPVLLAISITTELFGLTTCVVRFLLRKRSSSHRLSLDEYSIAVAAVVSFVGTIFAVIEGSSMVDSAHALEFDWLGQPWFMMGTTFAKISIYLFFLRLVGSAKQWRILLSSQILLMAVLNFAFSLTTNLQCRPLDKLWDPAVVGVCWDPSVQQNIGYFQGAFSVFWWLFLALFPIMIVRDLDMHQKMRWPFYFLSSLGLLAAIIATVRTYKTSQTVPGIYTFDTFFAMILSIFEQNVGIVAANVLPMGSIFWKRQAATQMDRRGRINANANTNSASRNVRGGNGQQNPFESGAASVHSTTTRREEFDFDDTESDLGESGLSRPDSSHSSIKRSSMLIIEGPRERDYDENRRNRSERNLTQNTRTRSTETTKHTKSTKHKHSDTPLRTILNRSASLMSRAGRDRRSADVAASTDEDPNGANFWPRGIIKTVEVEVVEEDIATLDQQLPQHRRLPSNTSGVVVTSNPSNDTGHGHGRSMSRHSRMDSDNGWAALLRGATPTPPPGSRGPSRQGSRGPSRQGY</sequence>
<evidence type="ECO:0000256" key="7">
    <source>
        <dbReference type="SAM" id="Phobius"/>
    </source>
</evidence>
<accession>A0ABR3Z932</accession>
<feature type="compositionally biased region" description="Low complexity" evidence="6">
    <location>
        <begin position="512"/>
        <end position="527"/>
    </location>
</feature>
<protein>
    <recommendedName>
        <fullName evidence="8">Rhodopsin domain-containing protein</fullName>
    </recommendedName>
</protein>
<evidence type="ECO:0000313" key="10">
    <source>
        <dbReference type="Proteomes" id="UP001583186"/>
    </source>
</evidence>
<feature type="compositionally biased region" description="Basic and acidic residues" evidence="6">
    <location>
        <begin position="347"/>
        <end position="363"/>
    </location>
</feature>
<evidence type="ECO:0000256" key="4">
    <source>
        <dbReference type="ARBA" id="ARBA00023136"/>
    </source>
</evidence>
<comment type="similarity">
    <text evidence="5">Belongs to the SAT4 family.</text>
</comment>
<dbReference type="InterPro" id="IPR052337">
    <property type="entry name" value="SAT4-like"/>
</dbReference>
<feature type="transmembrane region" description="Helical" evidence="7">
    <location>
        <begin position="114"/>
        <end position="132"/>
    </location>
</feature>
<comment type="caution">
    <text evidence="9">The sequence shown here is derived from an EMBL/GenBank/DDBJ whole genome shotgun (WGS) entry which is preliminary data.</text>
</comment>
<feature type="domain" description="Rhodopsin" evidence="8">
    <location>
        <begin position="30"/>
        <end position="253"/>
    </location>
</feature>
<feature type="compositionally biased region" description="Low complexity" evidence="6">
    <location>
        <begin position="275"/>
        <end position="285"/>
    </location>
</feature>
<organism evidence="9 10">
    <name type="scientific">Sporothrix stenoceras</name>
    <dbReference type="NCBI Taxonomy" id="5173"/>
    <lineage>
        <taxon>Eukaryota</taxon>
        <taxon>Fungi</taxon>
        <taxon>Dikarya</taxon>
        <taxon>Ascomycota</taxon>
        <taxon>Pezizomycotina</taxon>
        <taxon>Sordariomycetes</taxon>
        <taxon>Sordariomycetidae</taxon>
        <taxon>Ophiostomatales</taxon>
        <taxon>Ophiostomataceae</taxon>
        <taxon>Sporothrix</taxon>
    </lineage>
</organism>
<dbReference type="Pfam" id="PF20684">
    <property type="entry name" value="Fung_rhodopsin"/>
    <property type="match status" value="1"/>
</dbReference>
<evidence type="ECO:0000256" key="6">
    <source>
        <dbReference type="SAM" id="MobiDB-lite"/>
    </source>
</evidence>
<evidence type="ECO:0000256" key="2">
    <source>
        <dbReference type="ARBA" id="ARBA00022692"/>
    </source>
</evidence>
<proteinExistence type="inferred from homology"/>
<evidence type="ECO:0000256" key="5">
    <source>
        <dbReference type="ARBA" id="ARBA00038359"/>
    </source>
</evidence>
<keyword evidence="2 7" id="KW-0812">Transmembrane</keyword>
<dbReference type="PANTHER" id="PTHR33048">
    <property type="entry name" value="PTH11-LIKE INTEGRAL MEMBRANE PROTEIN (AFU_ORTHOLOGUE AFUA_5G11245)"/>
    <property type="match status" value="1"/>
</dbReference>
<keyword evidence="3 7" id="KW-1133">Transmembrane helix</keyword>
<feature type="transmembrane region" description="Helical" evidence="7">
    <location>
        <begin position="226"/>
        <end position="252"/>
    </location>
</feature>
<feature type="transmembrane region" description="Helical" evidence="7">
    <location>
        <begin position="45"/>
        <end position="65"/>
    </location>
</feature>
<feature type="compositionally biased region" description="Polar residues" evidence="6">
    <location>
        <begin position="452"/>
        <end position="476"/>
    </location>
</feature>
<name>A0ABR3Z932_9PEZI</name>
<evidence type="ECO:0000256" key="3">
    <source>
        <dbReference type="ARBA" id="ARBA00022989"/>
    </source>
</evidence>
<reference evidence="9 10" key="1">
    <citation type="journal article" date="2024" name="IMA Fungus">
        <title>IMA Genome - F19 : A genome assembly and annotation guide to empower mycologists, including annotated draft genome sequences of Ceratocystis pirilliformis, Diaporthe australafricana, Fusarium ophioides, Paecilomyces lecythidis, and Sporothrix stenoceras.</title>
        <authorList>
            <person name="Aylward J."/>
            <person name="Wilson A.M."/>
            <person name="Visagie C.M."/>
            <person name="Spraker J."/>
            <person name="Barnes I."/>
            <person name="Buitendag C."/>
            <person name="Ceriani C."/>
            <person name="Del Mar Angel L."/>
            <person name="du Plessis D."/>
            <person name="Fuchs T."/>
            <person name="Gasser K."/>
            <person name="Kramer D."/>
            <person name="Li W."/>
            <person name="Munsamy K."/>
            <person name="Piso A."/>
            <person name="Price J.L."/>
            <person name="Sonnekus B."/>
            <person name="Thomas C."/>
            <person name="van der Nest A."/>
            <person name="van Dijk A."/>
            <person name="van Heerden A."/>
            <person name="van Vuuren N."/>
            <person name="Yilmaz N."/>
            <person name="Duong T.A."/>
            <person name="van der Merwe N.A."/>
            <person name="Wingfield M.J."/>
            <person name="Wingfield B.D."/>
        </authorList>
    </citation>
    <scope>NUCLEOTIDE SEQUENCE [LARGE SCALE GENOMIC DNA]</scope>
    <source>
        <strain evidence="9 10">CMW 5346</strain>
    </source>
</reference>
<dbReference type="InterPro" id="IPR049326">
    <property type="entry name" value="Rhodopsin_dom_fungi"/>
</dbReference>
<feature type="transmembrane region" description="Helical" evidence="7">
    <location>
        <begin position="12"/>
        <end position="33"/>
    </location>
</feature>
<comment type="subcellular location">
    <subcellularLocation>
        <location evidence="1">Membrane</location>
        <topology evidence="1">Multi-pass membrane protein</topology>
    </subcellularLocation>
</comment>
<evidence type="ECO:0000256" key="1">
    <source>
        <dbReference type="ARBA" id="ARBA00004141"/>
    </source>
</evidence>
<evidence type="ECO:0000313" key="9">
    <source>
        <dbReference type="EMBL" id="KAL1896591.1"/>
    </source>
</evidence>
<feature type="transmembrane region" description="Helical" evidence="7">
    <location>
        <begin position="164"/>
        <end position="184"/>
    </location>
</feature>
<feature type="transmembrane region" description="Helical" evidence="7">
    <location>
        <begin position="85"/>
        <end position="102"/>
    </location>
</feature>
<dbReference type="EMBL" id="JAWCUI010000022">
    <property type="protein sequence ID" value="KAL1896591.1"/>
    <property type="molecule type" value="Genomic_DNA"/>
</dbReference>
<keyword evidence="10" id="KW-1185">Reference proteome</keyword>
<evidence type="ECO:0000259" key="8">
    <source>
        <dbReference type="Pfam" id="PF20684"/>
    </source>
</evidence>
<dbReference type="PANTHER" id="PTHR33048:SF146">
    <property type="entry name" value="INTEGRAL MEMBRANE PROTEIN"/>
    <property type="match status" value="1"/>
</dbReference>
<feature type="transmembrane region" description="Helical" evidence="7">
    <location>
        <begin position="196"/>
        <end position="214"/>
    </location>
</feature>
<feature type="region of interest" description="Disordered" evidence="6">
    <location>
        <begin position="452"/>
        <end position="527"/>
    </location>
</feature>
<feature type="region of interest" description="Disordered" evidence="6">
    <location>
        <begin position="275"/>
        <end position="426"/>
    </location>
</feature>
<feature type="compositionally biased region" description="Acidic residues" evidence="6">
    <location>
        <begin position="313"/>
        <end position="322"/>
    </location>
</feature>
<gene>
    <name evidence="9" type="ORF">Sste5346_004625</name>
</gene>